<keyword evidence="2" id="KW-1185">Reference proteome</keyword>
<accession>A0A834NZB6</accession>
<protein>
    <submittedName>
        <fullName evidence="1">Uncharacterized protein</fullName>
    </submittedName>
</protein>
<comment type="caution">
    <text evidence="1">The sequence shown here is derived from an EMBL/GenBank/DDBJ whole genome shotgun (WGS) entry which is preliminary data.</text>
</comment>
<reference evidence="1" key="1">
    <citation type="journal article" date="2020" name="G3 (Bethesda)">
        <title>High-Quality Assemblies for Three Invasive Social Wasps from the &lt;i&gt;Vespula&lt;/i&gt; Genus.</title>
        <authorList>
            <person name="Harrop T.W.R."/>
            <person name="Guhlin J."/>
            <person name="McLaughlin G.M."/>
            <person name="Permina E."/>
            <person name="Stockwell P."/>
            <person name="Gilligan J."/>
            <person name="Le Lec M.F."/>
            <person name="Gruber M.A.M."/>
            <person name="Quinn O."/>
            <person name="Lovegrove M."/>
            <person name="Duncan E.J."/>
            <person name="Remnant E.J."/>
            <person name="Van Eeckhoven J."/>
            <person name="Graham B."/>
            <person name="Knapp R.A."/>
            <person name="Langford K.W."/>
            <person name="Kronenberg Z."/>
            <person name="Press M.O."/>
            <person name="Eacker S.M."/>
            <person name="Wilson-Rankin E.E."/>
            <person name="Purcell J."/>
            <person name="Lester P.J."/>
            <person name="Dearden P.K."/>
        </authorList>
    </citation>
    <scope>NUCLEOTIDE SEQUENCE</scope>
    <source>
        <strain evidence="1">Volc-1</strain>
    </source>
</reference>
<dbReference type="Proteomes" id="UP000600918">
    <property type="component" value="Unassembled WGS sequence"/>
</dbReference>
<proteinExistence type="predicted"/>
<evidence type="ECO:0000313" key="2">
    <source>
        <dbReference type="Proteomes" id="UP000600918"/>
    </source>
</evidence>
<gene>
    <name evidence="1" type="ORF">H0235_009897</name>
</gene>
<dbReference type="EMBL" id="JACSDY010000008">
    <property type="protein sequence ID" value="KAF7422061.1"/>
    <property type="molecule type" value="Genomic_DNA"/>
</dbReference>
<name>A0A834NZB6_VESPE</name>
<dbReference type="AlphaFoldDB" id="A0A834NZB6"/>
<organism evidence="1 2">
    <name type="scientific">Vespula pensylvanica</name>
    <name type="common">Western yellow jacket</name>
    <name type="synonym">Wasp</name>
    <dbReference type="NCBI Taxonomy" id="30213"/>
    <lineage>
        <taxon>Eukaryota</taxon>
        <taxon>Metazoa</taxon>
        <taxon>Ecdysozoa</taxon>
        <taxon>Arthropoda</taxon>
        <taxon>Hexapoda</taxon>
        <taxon>Insecta</taxon>
        <taxon>Pterygota</taxon>
        <taxon>Neoptera</taxon>
        <taxon>Endopterygota</taxon>
        <taxon>Hymenoptera</taxon>
        <taxon>Apocrita</taxon>
        <taxon>Aculeata</taxon>
        <taxon>Vespoidea</taxon>
        <taxon>Vespidae</taxon>
        <taxon>Vespinae</taxon>
        <taxon>Vespula</taxon>
    </lineage>
</organism>
<sequence length="212" mass="23986">MLRAKRGGLIYRGDLYIRAWQLQSESRQRAHQHQRNLCLSFQLESKHSMKLKIRGSIRDADMFKSSYPLSQEENCSTPRVASVSVQLEQDSNKSEQLERAPRCSVRTCRQARKGKSRVTAPALLSLLDGCFIKPPTSIRYPFLLPLPLPLRILFDTNIDDNVTVVRTQSITLAVRCLIIVVPAIVIVAYKRARIFAPQISITPGTTKISNKP</sequence>
<evidence type="ECO:0000313" key="1">
    <source>
        <dbReference type="EMBL" id="KAF7422061.1"/>
    </source>
</evidence>